<dbReference type="OrthoDB" id="119028at2759"/>
<comment type="caution">
    <text evidence="1">The sequence shown here is derived from an EMBL/GenBank/DDBJ whole genome shotgun (WGS) entry which is preliminary data.</text>
</comment>
<dbReference type="EMBL" id="CAJNOC010001014">
    <property type="protein sequence ID" value="CAF0826598.1"/>
    <property type="molecule type" value="Genomic_DNA"/>
</dbReference>
<dbReference type="AlphaFoldDB" id="A0A813UQ86"/>
<sequence length="143" mass="16771">MNRILDVIKQIQKIFDANLFPTAFKLFQEKWEKVTSSSIKTFIDYFKDQWCKEGQNGRYEGYAPGLPTTSNGLESLHDKIKTALDKKRFGLISFLNECFDNILKERTTDRSLTLTLKDPITHEVKLVENLNQKIFNYYPIIEK</sequence>
<dbReference type="Proteomes" id="UP000663879">
    <property type="component" value="Unassembled WGS sequence"/>
</dbReference>
<gene>
    <name evidence="1" type="ORF">OXX778_LOCUS7751</name>
</gene>
<evidence type="ECO:0000313" key="2">
    <source>
        <dbReference type="Proteomes" id="UP000663879"/>
    </source>
</evidence>
<proteinExistence type="predicted"/>
<accession>A0A813UQ86</accession>
<name>A0A813UQ86_9BILA</name>
<organism evidence="1 2">
    <name type="scientific">Brachionus calyciflorus</name>
    <dbReference type="NCBI Taxonomy" id="104777"/>
    <lineage>
        <taxon>Eukaryota</taxon>
        <taxon>Metazoa</taxon>
        <taxon>Spiralia</taxon>
        <taxon>Gnathifera</taxon>
        <taxon>Rotifera</taxon>
        <taxon>Eurotatoria</taxon>
        <taxon>Monogononta</taxon>
        <taxon>Pseudotrocha</taxon>
        <taxon>Ploima</taxon>
        <taxon>Brachionidae</taxon>
        <taxon>Brachionus</taxon>
    </lineage>
</organism>
<reference evidence="1" key="1">
    <citation type="submission" date="2021-02" db="EMBL/GenBank/DDBJ databases">
        <authorList>
            <person name="Nowell W R."/>
        </authorList>
    </citation>
    <scope>NUCLEOTIDE SEQUENCE</scope>
    <source>
        <strain evidence="1">Ploen Becks lab</strain>
    </source>
</reference>
<evidence type="ECO:0000313" key="1">
    <source>
        <dbReference type="EMBL" id="CAF0826598.1"/>
    </source>
</evidence>
<keyword evidence="2" id="KW-1185">Reference proteome</keyword>
<protein>
    <submittedName>
        <fullName evidence="1">Uncharacterized protein</fullName>
    </submittedName>
</protein>